<dbReference type="Pfam" id="PF08291">
    <property type="entry name" value="Peptidase_M15_3"/>
    <property type="match status" value="1"/>
</dbReference>
<keyword evidence="3" id="KW-1185">Reference proteome</keyword>
<dbReference type="EMBL" id="JAHVAH010000001">
    <property type="protein sequence ID" value="MBW0144411.1"/>
    <property type="molecule type" value="Genomic_DNA"/>
</dbReference>
<evidence type="ECO:0000259" key="1">
    <source>
        <dbReference type="Pfam" id="PF08291"/>
    </source>
</evidence>
<name>A0ABS6V4C9_9SPHN</name>
<reference evidence="2 3" key="1">
    <citation type="submission" date="2021-07" db="EMBL/GenBank/DDBJ databases">
        <title>The draft genome sequence of Sphingomicrobium sp. B8.</title>
        <authorList>
            <person name="Mu L."/>
        </authorList>
    </citation>
    <scope>NUCLEOTIDE SEQUENCE [LARGE SCALE GENOMIC DNA]</scope>
    <source>
        <strain evidence="2 3">B8</strain>
    </source>
</reference>
<proteinExistence type="predicted"/>
<evidence type="ECO:0000313" key="3">
    <source>
        <dbReference type="Proteomes" id="UP000698028"/>
    </source>
</evidence>
<gene>
    <name evidence="2" type="ORF">KTQ36_03770</name>
</gene>
<sequence length="180" mass="19017">MSLLIAALLMVAGTEGSDKESPTDFGVREVNVTSHGFKAVNMPPVITPLAGAAFNMSSAAALGARFGIVTSTYRNPAHNRRVGGAPNSYHLRNRAIDIARRPGVTHRQIDAAYRAAGYRLVESLDEGDHSHFAFAGRGEDSVVQTIATAPVVAQTPGATMVPTGDKPTDFRIVFAPKSSD</sequence>
<dbReference type="InterPro" id="IPR013230">
    <property type="entry name" value="Peptidase_M15A_C"/>
</dbReference>
<organism evidence="2 3">
    <name type="scientific">Sphingomicrobium clamense</name>
    <dbReference type="NCBI Taxonomy" id="2851013"/>
    <lineage>
        <taxon>Bacteria</taxon>
        <taxon>Pseudomonadati</taxon>
        <taxon>Pseudomonadota</taxon>
        <taxon>Alphaproteobacteria</taxon>
        <taxon>Sphingomonadales</taxon>
        <taxon>Sphingomonadaceae</taxon>
        <taxon>Sphingomicrobium</taxon>
    </lineage>
</organism>
<protein>
    <recommendedName>
        <fullName evidence="1">Peptidase M15A C-terminal domain-containing protein</fullName>
    </recommendedName>
</protein>
<feature type="domain" description="Peptidase M15A C-terminal" evidence="1">
    <location>
        <begin position="67"/>
        <end position="125"/>
    </location>
</feature>
<accession>A0ABS6V4C9</accession>
<dbReference type="RefSeq" id="WP_218632409.1">
    <property type="nucleotide sequence ID" value="NZ_JAHVAH010000001.1"/>
</dbReference>
<evidence type="ECO:0000313" key="2">
    <source>
        <dbReference type="EMBL" id="MBW0144411.1"/>
    </source>
</evidence>
<comment type="caution">
    <text evidence="2">The sequence shown here is derived from an EMBL/GenBank/DDBJ whole genome shotgun (WGS) entry which is preliminary data.</text>
</comment>
<dbReference type="Proteomes" id="UP000698028">
    <property type="component" value="Unassembled WGS sequence"/>
</dbReference>